<dbReference type="PROSITE" id="PS51257">
    <property type="entry name" value="PROKAR_LIPOPROTEIN"/>
    <property type="match status" value="1"/>
</dbReference>
<evidence type="ECO:0000313" key="2">
    <source>
        <dbReference type="Proteomes" id="UP000770785"/>
    </source>
</evidence>
<accession>A0ABX0XGQ9</accession>
<dbReference type="EMBL" id="JAATJH010000017">
    <property type="protein sequence ID" value="NJC28526.1"/>
    <property type="molecule type" value="Genomic_DNA"/>
</dbReference>
<name>A0ABX0XGQ9_9BACT</name>
<dbReference type="Gene3D" id="3.30.1150.10">
    <property type="match status" value="1"/>
</dbReference>
<sequence length="142" mass="15996">MNIIKKFSCLLLAVLASSCIGSKKIPALGIQERMAGLKSCLNEFEDHDSYYNCTNSRMLEFVYTNLSGTDLLNSDRGKTVVVSFDVSSTGKIEKIKLLRSVRKDLDDAVIQATETLNELDWVPTVQSEYYVSTRFNLPFKIK</sequence>
<keyword evidence="2" id="KW-1185">Reference proteome</keyword>
<dbReference type="SUPFAM" id="SSF74653">
    <property type="entry name" value="TolA/TonB C-terminal domain"/>
    <property type="match status" value="1"/>
</dbReference>
<gene>
    <name evidence="1" type="ORF">GGR27_004051</name>
</gene>
<evidence type="ECO:0000313" key="1">
    <source>
        <dbReference type="EMBL" id="NJC28526.1"/>
    </source>
</evidence>
<comment type="caution">
    <text evidence="1">The sequence shown here is derived from an EMBL/GenBank/DDBJ whole genome shotgun (WGS) entry which is preliminary data.</text>
</comment>
<dbReference type="RefSeq" id="WP_168040628.1">
    <property type="nucleotide sequence ID" value="NZ_JAATJH010000017.1"/>
</dbReference>
<reference evidence="1 2" key="1">
    <citation type="submission" date="2020-03" db="EMBL/GenBank/DDBJ databases">
        <title>Genomic Encyclopedia of Type Strains, Phase IV (KMG-IV): sequencing the most valuable type-strain genomes for metagenomic binning, comparative biology and taxonomic classification.</title>
        <authorList>
            <person name="Goeker M."/>
        </authorList>
    </citation>
    <scope>NUCLEOTIDE SEQUENCE [LARGE SCALE GENOMIC DNA]</scope>
    <source>
        <strain evidence="1 2">DSM 105096</strain>
    </source>
</reference>
<protein>
    <submittedName>
        <fullName evidence="1">TonB family protein</fullName>
    </submittedName>
</protein>
<proteinExistence type="predicted"/>
<dbReference type="Proteomes" id="UP000770785">
    <property type="component" value="Unassembled WGS sequence"/>
</dbReference>
<organism evidence="1 2">
    <name type="scientific">Neolewinella antarctica</name>
    <dbReference type="NCBI Taxonomy" id="442734"/>
    <lineage>
        <taxon>Bacteria</taxon>
        <taxon>Pseudomonadati</taxon>
        <taxon>Bacteroidota</taxon>
        <taxon>Saprospiria</taxon>
        <taxon>Saprospirales</taxon>
        <taxon>Lewinellaceae</taxon>
        <taxon>Neolewinella</taxon>
    </lineage>
</organism>